<protein>
    <submittedName>
        <fullName evidence="1">Uncharacterized protein</fullName>
    </submittedName>
</protein>
<proteinExistence type="predicted"/>
<reference evidence="1" key="1">
    <citation type="submission" date="2014-11" db="EMBL/GenBank/DDBJ databases">
        <authorList>
            <person name="Amaro Gonzalez C."/>
        </authorList>
    </citation>
    <scope>NUCLEOTIDE SEQUENCE</scope>
</reference>
<dbReference type="EMBL" id="GBXM01014770">
    <property type="protein sequence ID" value="JAH93807.1"/>
    <property type="molecule type" value="Transcribed_RNA"/>
</dbReference>
<evidence type="ECO:0000313" key="1">
    <source>
        <dbReference type="EMBL" id="JAH93807.1"/>
    </source>
</evidence>
<accession>A0A0E9WTX1</accession>
<sequence length="167" mass="18865">MYTTWPEVCGHLTSNIPSKIMALIWSWSTLCCYNNLRSSGKALYYRCWSTAAGICFHSARSSLVRSGTDWAISPDLHLAFQLIPKVLDGVEVRTLCRPVKFIRTDLYKTISIWTLFCARGYCHAERAFPKLLPQSWKQRIVCCVIALTFAFPGTKGPSPKLEKQPGT</sequence>
<dbReference type="AlphaFoldDB" id="A0A0E9WTX1"/>
<reference evidence="1" key="2">
    <citation type="journal article" date="2015" name="Fish Shellfish Immunol.">
        <title>Early steps in the European eel (Anguilla anguilla)-Vibrio vulnificus interaction in the gills: Role of the RtxA13 toxin.</title>
        <authorList>
            <person name="Callol A."/>
            <person name="Pajuelo D."/>
            <person name="Ebbesson L."/>
            <person name="Teles M."/>
            <person name="MacKenzie S."/>
            <person name="Amaro C."/>
        </authorList>
    </citation>
    <scope>NUCLEOTIDE SEQUENCE</scope>
</reference>
<organism evidence="1">
    <name type="scientific">Anguilla anguilla</name>
    <name type="common">European freshwater eel</name>
    <name type="synonym">Muraena anguilla</name>
    <dbReference type="NCBI Taxonomy" id="7936"/>
    <lineage>
        <taxon>Eukaryota</taxon>
        <taxon>Metazoa</taxon>
        <taxon>Chordata</taxon>
        <taxon>Craniata</taxon>
        <taxon>Vertebrata</taxon>
        <taxon>Euteleostomi</taxon>
        <taxon>Actinopterygii</taxon>
        <taxon>Neopterygii</taxon>
        <taxon>Teleostei</taxon>
        <taxon>Anguilliformes</taxon>
        <taxon>Anguillidae</taxon>
        <taxon>Anguilla</taxon>
    </lineage>
</organism>
<name>A0A0E9WTX1_ANGAN</name>